<dbReference type="PROSITE" id="PS50928">
    <property type="entry name" value="ABC_TM1"/>
    <property type="match status" value="1"/>
</dbReference>
<keyword evidence="5 7" id="KW-1133">Transmembrane helix</keyword>
<dbReference type="InterPro" id="IPR035906">
    <property type="entry name" value="MetI-like_sf"/>
</dbReference>
<dbReference type="AlphaFoldDB" id="A0A3E3HZE0"/>
<proteinExistence type="inferred from homology"/>
<feature type="transmembrane region" description="Helical" evidence="7">
    <location>
        <begin position="187"/>
        <end position="208"/>
    </location>
</feature>
<evidence type="ECO:0000313" key="9">
    <source>
        <dbReference type="EMBL" id="RGE57199.1"/>
    </source>
</evidence>
<evidence type="ECO:0000256" key="3">
    <source>
        <dbReference type="ARBA" id="ARBA00022475"/>
    </source>
</evidence>
<sequence length="282" mass="31596">MKNKKFNFEKAISFIILLIFSILFLVPIIWVFLSAFKVDAELNRAGGFLFLPKTWTLQNFIEVLDPKNVKVPIYKWFGNSVLVSAIYTLLSILIVSMSAYAFGKLKFKGRNFLFLTILFISSFPSIVNIVPLYHTMKLLKWVNTPMALIFPGLAGTFNIFLVKQFMIGVPDSIIEAGKIDGAGDIHIFFSLIFPILKPILVVVGIFSFTGIWNDFLWPSIAINDIEKLTLTAGLQLARGTYETFVSKLSAVSVVSIVPMIVLYCFAEKWMIKGVQISAGVKG</sequence>
<dbReference type="GeneID" id="97989169"/>
<evidence type="ECO:0000256" key="1">
    <source>
        <dbReference type="ARBA" id="ARBA00004651"/>
    </source>
</evidence>
<evidence type="ECO:0000313" key="11">
    <source>
        <dbReference type="Proteomes" id="UP000260812"/>
    </source>
</evidence>
<dbReference type="GO" id="GO:0055085">
    <property type="term" value="P:transmembrane transport"/>
    <property type="evidence" value="ECO:0007669"/>
    <property type="project" value="InterPro"/>
</dbReference>
<evidence type="ECO:0000256" key="6">
    <source>
        <dbReference type="ARBA" id="ARBA00023136"/>
    </source>
</evidence>
<comment type="caution">
    <text evidence="9">The sequence shown here is derived from an EMBL/GenBank/DDBJ whole genome shotgun (WGS) entry which is preliminary data.</text>
</comment>
<dbReference type="InterPro" id="IPR000515">
    <property type="entry name" value="MetI-like"/>
</dbReference>
<feature type="transmembrane region" description="Helical" evidence="7">
    <location>
        <begin position="76"/>
        <end position="100"/>
    </location>
</feature>
<dbReference type="PANTHER" id="PTHR43744:SF12">
    <property type="entry name" value="ABC TRANSPORTER PERMEASE PROTEIN MG189-RELATED"/>
    <property type="match status" value="1"/>
</dbReference>
<dbReference type="Gene3D" id="1.10.3720.10">
    <property type="entry name" value="MetI-like"/>
    <property type="match status" value="1"/>
</dbReference>
<protein>
    <submittedName>
        <fullName evidence="9">Carbohydrate ABC transporter permease</fullName>
    </submittedName>
</protein>
<dbReference type="SUPFAM" id="SSF161098">
    <property type="entry name" value="MetI-like"/>
    <property type="match status" value="1"/>
</dbReference>
<organism evidence="9 11">
    <name type="scientific">Eisenbergiella massiliensis</name>
    <dbReference type="NCBI Taxonomy" id="1720294"/>
    <lineage>
        <taxon>Bacteria</taxon>
        <taxon>Bacillati</taxon>
        <taxon>Bacillota</taxon>
        <taxon>Clostridia</taxon>
        <taxon>Lachnospirales</taxon>
        <taxon>Lachnospiraceae</taxon>
        <taxon>Eisenbergiella</taxon>
    </lineage>
</organism>
<keyword evidence="3" id="KW-1003">Cell membrane</keyword>
<feature type="transmembrane region" description="Helical" evidence="7">
    <location>
        <begin position="12"/>
        <end position="33"/>
    </location>
</feature>
<evidence type="ECO:0000313" key="12">
    <source>
        <dbReference type="Proteomes" id="UP000261166"/>
    </source>
</evidence>
<evidence type="ECO:0000256" key="7">
    <source>
        <dbReference type="RuleBase" id="RU363032"/>
    </source>
</evidence>
<comment type="similarity">
    <text evidence="7">Belongs to the binding-protein-dependent transport system permease family.</text>
</comment>
<evidence type="ECO:0000313" key="10">
    <source>
        <dbReference type="EMBL" id="RGE72201.1"/>
    </source>
</evidence>
<dbReference type="Pfam" id="PF00528">
    <property type="entry name" value="BPD_transp_1"/>
    <property type="match status" value="1"/>
</dbReference>
<evidence type="ECO:0000259" key="8">
    <source>
        <dbReference type="PROSITE" id="PS50928"/>
    </source>
</evidence>
<evidence type="ECO:0000256" key="2">
    <source>
        <dbReference type="ARBA" id="ARBA00022448"/>
    </source>
</evidence>
<feature type="domain" description="ABC transmembrane type-1" evidence="8">
    <location>
        <begin position="77"/>
        <end position="266"/>
    </location>
</feature>
<dbReference type="OrthoDB" id="187395at2"/>
<keyword evidence="6 7" id="KW-0472">Membrane</keyword>
<dbReference type="EMBL" id="QVLU01000007">
    <property type="protein sequence ID" value="RGE72201.1"/>
    <property type="molecule type" value="Genomic_DNA"/>
</dbReference>
<dbReference type="Proteomes" id="UP000260812">
    <property type="component" value="Unassembled WGS sequence"/>
</dbReference>
<feature type="transmembrane region" description="Helical" evidence="7">
    <location>
        <begin position="112"/>
        <end position="134"/>
    </location>
</feature>
<evidence type="ECO:0000256" key="5">
    <source>
        <dbReference type="ARBA" id="ARBA00022989"/>
    </source>
</evidence>
<accession>A0A3E3HZE0</accession>
<keyword evidence="4 7" id="KW-0812">Transmembrane</keyword>
<dbReference type="CDD" id="cd06261">
    <property type="entry name" value="TM_PBP2"/>
    <property type="match status" value="1"/>
</dbReference>
<name>A0A3E3HZE0_9FIRM</name>
<dbReference type="PANTHER" id="PTHR43744">
    <property type="entry name" value="ABC TRANSPORTER PERMEASE PROTEIN MG189-RELATED-RELATED"/>
    <property type="match status" value="1"/>
</dbReference>
<dbReference type="Proteomes" id="UP000261166">
    <property type="component" value="Unassembled WGS sequence"/>
</dbReference>
<reference evidence="9 12" key="1">
    <citation type="submission" date="2018-08" db="EMBL/GenBank/DDBJ databases">
        <title>A genome reference for cultivated species of the human gut microbiota.</title>
        <authorList>
            <person name="Zou Y."/>
            <person name="Xue W."/>
            <person name="Luo G."/>
        </authorList>
    </citation>
    <scope>NUCLEOTIDE SEQUENCE [LARGE SCALE GENOMIC DNA]</scope>
    <source>
        <strain evidence="10 12">AF26-4BH</strain>
        <strain evidence="9">TF05-5AC</strain>
    </source>
</reference>
<keyword evidence="11" id="KW-1185">Reference proteome</keyword>
<dbReference type="RefSeq" id="WP_021639000.1">
    <property type="nucleotide sequence ID" value="NZ_JBKVAZ010000001.1"/>
</dbReference>
<keyword evidence="2 7" id="KW-0813">Transport</keyword>
<feature type="transmembrane region" description="Helical" evidence="7">
    <location>
        <begin position="244"/>
        <end position="266"/>
    </location>
</feature>
<dbReference type="EMBL" id="QVLV01000017">
    <property type="protein sequence ID" value="RGE57199.1"/>
    <property type="molecule type" value="Genomic_DNA"/>
</dbReference>
<gene>
    <name evidence="10" type="ORF">DWY69_09885</name>
    <name evidence="9" type="ORF">DXC51_20430</name>
</gene>
<feature type="transmembrane region" description="Helical" evidence="7">
    <location>
        <begin position="146"/>
        <end position="166"/>
    </location>
</feature>
<dbReference type="GO" id="GO:0005886">
    <property type="term" value="C:plasma membrane"/>
    <property type="evidence" value="ECO:0007669"/>
    <property type="project" value="UniProtKB-SubCell"/>
</dbReference>
<evidence type="ECO:0000256" key="4">
    <source>
        <dbReference type="ARBA" id="ARBA00022692"/>
    </source>
</evidence>
<comment type="subcellular location">
    <subcellularLocation>
        <location evidence="1 7">Cell membrane</location>
        <topology evidence="1 7">Multi-pass membrane protein</topology>
    </subcellularLocation>
</comment>